<proteinExistence type="inferred from homology"/>
<dbReference type="Proteomes" id="UP000298327">
    <property type="component" value="Unassembled WGS sequence"/>
</dbReference>
<evidence type="ECO:0000256" key="1">
    <source>
        <dbReference type="ARBA" id="ARBA00009856"/>
    </source>
</evidence>
<dbReference type="OrthoDB" id="551431at2759"/>
<feature type="region of interest" description="Disordered" evidence="2">
    <location>
        <begin position="15"/>
        <end position="36"/>
    </location>
</feature>
<sequence>MAAAATVAIPTFQYTHSSKPSGSRRKRKNGKHAPTLTPTELYERCSQELASGNWLEDCHQMIQGALDIASVTSPRVFCLGLGCPASSKDARAQLAFLLRTCDVLSIDRSKVSAYDPVFAAEDVNLLTALGVAYLDDNKATWKVPHRLPDPPLHAALRREAVREHPTRELVQGPAAPPLHALQPLQRLPGQVRAQAPDRARGLPALTQILPMQHSITPTSRALPMPDTPRAARSLSSRAIRGLGLGPCSGRFPFLSIGPETAPNSDAGHRYVYAAGVNCLMQTPAAAVLSWGPVEAGRKVGSVLAQRRGRSWGARCPAGFEFSLAVPDGSTDELSDGA</sequence>
<name>A0A4Y9Z487_9AGAM</name>
<protein>
    <recommendedName>
        <fullName evidence="3">SRR1-like domain-containing protein</fullName>
    </recommendedName>
</protein>
<feature type="domain" description="SRR1-like" evidence="3">
    <location>
        <begin position="74"/>
        <end position="138"/>
    </location>
</feature>
<dbReference type="PANTHER" id="PTHR28626:SF3">
    <property type="entry name" value="SRR1-LIKE PROTEIN"/>
    <property type="match status" value="1"/>
</dbReference>
<organism evidence="4 5">
    <name type="scientific">Dentipellis fragilis</name>
    <dbReference type="NCBI Taxonomy" id="205917"/>
    <lineage>
        <taxon>Eukaryota</taxon>
        <taxon>Fungi</taxon>
        <taxon>Dikarya</taxon>
        <taxon>Basidiomycota</taxon>
        <taxon>Agaricomycotina</taxon>
        <taxon>Agaricomycetes</taxon>
        <taxon>Russulales</taxon>
        <taxon>Hericiaceae</taxon>
        <taxon>Dentipellis</taxon>
    </lineage>
</organism>
<evidence type="ECO:0000313" key="4">
    <source>
        <dbReference type="EMBL" id="TFY68900.1"/>
    </source>
</evidence>
<keyword evidence="5" id="KW-1185">Reference proteome</keyword>
<evidence type="ECO:0000259" key="3">
    <source>
        <dbReference type="Pfam" id="PF07985"/>
    </source>
</evidence>
<comment type="similarity">
    <text evidence="1">Belongs to the SRR1 family.</text>
</comment>
<dbReference type="GO" id="GO:0005634">
    <property type="term" value="C:nucleus"/>
    <property type="evidence" value="ECO:0007669"/>
    <property type="project" value="TreeGrafter"/>
</dbReference>
<accession>A0A4Y9Z487</accession>
<dbReference type="Pfam" id="PF07985">
    <property type="entry name" value="SRR1"/>
    <property type="match status" value="1"/>
</dbReference>
<gene>
    <name evidence="4" type="ORF">EVG20_g3370</name>
</gene>
<evidence type="ECO:0000313" key="5">
    <source>
        <dbReference type="Proteomes" id="UP000298327"/>
    </source>
</evidence>
<dbReference type="AlphaFoldDB" id="A0A4Y9Z487"/>
<dbReference type="EMBL" id="SEOQ01000150">
    <property type="protein sequence ID" value="TFY68900.1"/>
    <property type="molecule type" value="Genomic_DNA"/>
</dbReference>
<reference evidence="4 5" key="1">
    <citation type="submission" date="2019-02" db="EMBL/GenBank/DDBJ databases">
        <title>Genome sequencing of the rare red list fungi Dentipellis fragilis.</title>
        <authorList>
            <person name="Buettner E."/>
            <person name="Kellner H."/>
        </authorList>
    </citation>
    <scope>NUCLEOTIDE SEQUENCE [LARGE SCALE GENOMIC DNA]</scope>
    <source>
        <strain evidence="4 5">DSM 105465</strain>
    </source>
</reference>
<comment type="caution">
    <text evidence="4">The sequence shown here is derived from an EMBL/GenBank/DDBJ whole genome shotgun (WGS) entry which is preliminary data.</text>
</comment>
<feature type="compositionally biased region" description="Basic residues" evidence="2">
    <location>
        <begin position="22"/>
        <end position="31"/>
    </location>
</feature>
<dbReference type="InterPro" id="IPR012942">
    <property type="entry name" value="SRR1-like"/>
</dbReference>
<dbReference type="GO" id="GO:0005737">
    <property type="term" value="C:cytoplasm"/>
    <property type="evidence" value="ECO:0007669"/>
    <property type="project" value="TreeGrafter"/>
</dbReference>
<dbReference type="InterPro" id="IPR040044">
    <property type="entry name" value="SRR1L"/>
</dbReference>
<dbReference type="PANTHER" id="PTHR28626">
    <property type="entry name" value="SRR1-LIKE PROTEIN"/>
    <property type="match status" value="1"/>
</dbReference>
<evidence type="ECO:0000256" key="2">
    <source>
        <dbReference type="SAM" id="MobiDB-lite"/>
    </source>
</evidence>